<dbReference type="AlphaFoldDB" id="A0A4Q7IP20"/>
<evidence type="ECO:0000259" key="1">
    <source>
        <dbReference type="Pfam" id="PF00248"/>
    </source>
</evidence>
<dbReference type="InterPro" id="IPR050523">
    <property type="entry name" value="AKR_Detox_Biosynth"/>
</dbReference>
<dbReference type="RefSeq" id="WP_130255175.1">
    <property type="nucleotide sequence ID" value="NZ_PPSX01000024.1"/>
</dbReference>
<organism evidence="2 3">
    <name type="scientific">Pseudoalteromonas phenolica</name>
    <dbReference type="NCBI Taxonomy" id="161398"/>
    <lineage>
        <taxon>Bacteria</taxon>
        <taxon>Pseudomonadati</taxon>
        <taxon>Pseudomonadota</taxon>
        <taxon>Gammaproteobacteria</taxon>
        <taxon>Alteromonadales</taxon>
        <taxon>Pseudoalteromonadaceae</taxon>
        <taxon>Pseudoalteromonas</taxon>
    </lineage>
</organism>
<dbReference type="Proteomes" id="UP000291338">
    <property type="component" value="Unassembled WGS sequence"/>
</dbReference>
<evidence type="ECO:0000313" key="2">
    <source>
        <dbReference type="EMBL" id="RZQ53532.1"/>
    </source>
</evidence>
<dbReference type="PANTHER" id="PTHR43364">
    <property type="entry name" value="NADH-SPECIFIC METHYLGLYOXAL REDUCTASE-RELATED"/>
    <property type="match status" value="1"/>
</dbReference>
<protein>
    <submittedName>
        <fullName evidence="2">Aldo/keto reductase</fullName>
    </submittedName>
</protein>
<dbReference type="GO" id="GO:0005829">
    <property type="term" value="C:cytosol"/>
    <property type="evidence" value="ECO:0007669"/>
    <property type="project" value="TreeGrafter"/>
</dbReference>
<dbReference type="InterPro" id="IPR023210">
    <property type="entry name" value="NADP_OxRdtase_dom"/>
</dbReference>
<feature type="domain" description="NADP-dependent oxidoreductase" evidence="1">
    <location>
        <begin position="17"/>
        <end position="312"/>
    </location>
</feature>
<proteinExistence type="predicted"/>
<name>A0A4Q7IP20_9GAMM</name>
<dbReference type="EMBL" id="PPSX01000024">
    <property type="protein sequence ID" value="RZQ53532.1"/>
    <property type="molecule type" value="Genomic_DNA"/>
</dbReference>
<comment type="caution">
    <text evidence="2">The sequence shown here is derived from an EMBL/GenBank/DDBJ whole genome shotgun (WGS) entry which is preliminary data.</text>
</comment>
<dbReference type="PANTHER" id="PTHR43364:SF1">
    <property type="entry name" value="OXIDOREDUCTASE YDHF"/>
    <property type="match status" value="1"/>
</dbReference>
<dbReference type="SUPFAM" id="SSF51430">
    <property type="entry name" value="NAD(P)-linked oxidoreductase"/>
    <property type="match status" value="1"/>
</dbReference>
<dbReference type="Pfam" id="PF00248">
    <property type="entry name" value="Aldo_ket_red"/>
    <property type="match status" value="1"/>
</dbReference>
<gene>
    <name evidence="2" type="ORF">C1E23_08615</name>
</gene>
<dbReference type="Gene3D" id="3.20.20.100">
    <property type="entry name" value="NADP-dependent oxidoreductase domain"/>
    <property type="match status" value="1"/>
</dbReference>
<dbReference type="InterPro" id="IPR036812">
    <property type="entry name" value="NAD(P)_OxRdtase_dom_sf"/>
</dbReference>
<accession>A0A4Q7IP20</accession>
<evidence type="ECO:0000313" key="3">
    <source>
        <dbReference type="Proteomes" id="UP000291338"/>
    </source>
</evidence>
<reference evidence="2 3" key="1">
    <citation type="submission" date="2018-01" db="EMBL/GenBank/DDBJ databases">
        <title>Co-occurrence of chitin degradation, pigmentation and bioactivity in marine Pseudoalteromonas.</title>
        <authorList>
            <person name="Paulsen S."/>
            <person name="Gram L."/>
            <person name="Machado H."/>
        </authorList>
    </citation>
    <scope>NUCLEOTIDE SEQUENCE [LARGE SCALE GENOMIC DNA]</scope>
    <source>
        <strain evidence="2 3">S3898</strain>
    </source>
</reference>
<sequence length="325" mass="36744">MTKQTLPLQKYYPQSSRIAYGCMGLGGEWDNSSIINKDISQAHSVIEAAMAYGINFFDHADIYRNGKAEQVFGEVLKKKPELRENMILQSKCGIRFKEGSLPGRYDFSEKWIKHSVEGSLRRLNTEYLDILMLHRPDPLMQVEELAETLLELKSAGKVNHFAVSNMSHHQISYMQKHLELPIIANQIEMSLGKLDWLNDGVMVGSAGHHQVDFVSGTLEYCQNERVQLQAWGCLAKGRFSEQGLQSECHVTRQTTKLIFELAEAHHATPEAILLAFLLKHPSNIQPVIGTTNLDRIKGATMALDFELTRDEWYSLFVSARGLALP</sequence>